<feature type="compositionally biased region" description="Basic and acidic residues" evidence="1">
    <location>
        <begin position="295"/>
        <end position="304"/>
    </location>
</feature>
<dbReference type="Pfam" id="PF07816">
    <property type="entry name" value="DUF1645"/>
    <property type="match status" value="1"/>
</dbReference>
<feature type="region of interest" description="Disordered" evidence="1">
    <location>
        <begin position="173"/>
        <end position="206"/>
    </location>
</feature>
<organism evidence="2 3">
    <name type="scientific">Thalictrum thalictroides</name>
    <name type="common">Rue-anemone</name>
    <name type="synonym">Anemone thalictroides</name>
    <dbReference type="NCBI Taxonomy" id="46969"/>
    <lineage>
        <taxon>Eukaryota</taxon>
        <taxon>Viridiplantae</taxon>
        <taxon>Streptophyta</taxon>
        <taxon>Embryophyta</taxon>
        <taxon>Tracheophyta</taxon>
        <taxon>Spermatophyta</taxon>
        <taxon>Magnoliopsida</taxon>
        <taxon>Ranunculales</taxon>
        <taxon>Ranunculaceae</taxon>
        <taxon>Thalictroideae</taxon>
        <taxon>Thalictrum</taxon>
    </lineage>
</organism>
<dbReference type="PANTHER" id="PTHR33095:SF47">
    <property type="entry name" value="AR781"/>
    <property type="match status" value="1"/>
</dbReference>
<dbReference type="EMBL" id="JABWDY010008989">
    <property type="protein sequence ID" value="KAF5201757.1"/>
    <property type="molecule type" value="Genomic_DNA"/>
</dbReference>
<evidence type="ECO:0000256" key="1">
    <source>
        <dbReference type="SAM" id="MobiDB-lite"/>
    </source>
</evidence>
<feature type="compositionally biased region" description="Basic and acidic residues" evidence="1">
    <location>
        <begin position="260"/>
        <end position="277"/>
    </location>
</feature>
<comment type="caution">
    <text evidence="2">The sequence shown here is derived from an EMBL/GenBank/DDBJ whole genome shotgun (WGS) entry which is preliminary data.</text>
</comment>
<proteinExistence type="predicted"/>
<dbReference type="InterPro" id="IPR012442">
    <property type="entry name" value="DUF1645_plant"/>
</dbReference>
<dbReference type="Proteomes" id="UP000554482">
    <property type="component" value="Unassembled WGS sequence"/>
</dbReference>
<evidence type="ECO:0000313" key="2">
    <source>
        <dbReference type="EMBL" id="KAF5201757.1"/>
    </source>
</evidence>
<dbReference type="OrthoDB" id="693822at2759"/>
<sequence length="370" mass="41059">MAMVSSTTLCYDSVPRSPSGAYFNQCALKFYSVPASPKGGHKTTTFVSDSDLKQEDIGSNSGDFFDDEDFEFDTSLNSSQGQQKQQLQHVQDVVSMAFADEIFCNGQIMPLKPPPRLHFANSNKFSNRSSCASYPTSPSSVLKGPLNRWSLIKSSTIDFDPFMVALEKVTNEARGRDRNSPHKRARSLSPLRSPIPWSNSNDITGGAEHQKKEIPQQHIIGHAGSTPGEQNEPRKATSANSMSKMHIKPTLTTLSGPTVKKSESFRKDATEGGDSRKGSKRFIIKDNVSPSTTDGKTEECDVKSRPHSKALIIQAHNLRNSSFNSMHKPHFHEQRQLANRQFRKKTLIPYKAQCMLVCLGFGHNGLRDLN</sequence>
<gene>
    <name evidence="2" type="ORF">FRX31_008669</name>
</gene>
<name>A0A7J6WXV9_THATH</name>
<accession>A0A7J6WXV9</accession>
<evidence type="ECO:0000313" key="3">
    <source>
        <dbReference type="Proteomes" id="UP000554482"/>
    </source>
</evidence>
<keyword evidence="3" id="KW-1185">Reference proteome</keyword>
<dbReference type="PANTHER" id="PTHR33095">
    <property type="entry name" value="OS07G0619500 PROTEIN"/>
    <property type="match status" value="1"/>
</dbReference>
<reference evidence="2 3" key="1">
    <citation type="submission" date="2020-06" db="EMBL/GenBank/DDBJ databases">
        <title>Transcriptomic and genomic resources for Thalictrum thalictroides and T. hernandezii: Facilitating candidate gene discovery in an emerging model plant lineage.</title>
        <authorList>
            <person name="Arias T."/>
            <person name="Riano-Pachon D.M."/>
            <person name="Di Stilio V.S."/>
        </authorList>
    </citation>
    <scope>NUCLEOTIDE SEQUENCE [LARGE SCALE GENOMIC DNA]</scope>
    <source>
        <strain evidence="3">cv. WT478/WT964</strain>
        <tissue evidence="2">Leaves</tissue>
    </source>
</reference>
<feature type="region of interest" description="Disordered" evidence="1">
    <location>
        <begin position="221"/>
        <end position="305"/>
    </location>
</feature>
<dbReference type="AlphaFoldDB" id="A0A7J6WXV9"/>
<protein>
    <submittedName>
        <fullName evidence="2">Uncharacterized protein</fullName>
    </submittedName>
</protein>